<dbReference type="InterPro" id="IPR011994">
    <property type="entry name" value="Cytidylate_kinase_dom"/>
</dbReference>
<dbReference type="RefSeq" id="WP_003615658.1">
    <property type="nucleotide sequence ID" value="NZ_ADVE02000001.1"/>
</dbReference>
<dbReference type="AlphaFoldDB" id="A0A2D2CZL8"/>
<keyword evidence="5 8" id="KW-0067">ATP-binding</keyword>
<dbReference type="GO" id="GO:0006220">
    <property type="term" value="P:pyrimidine nucleotide metabolic process"/>
    <property type="evidence" value="ECO:0007669"/>
    <property type="project" value="UniProtKB-UniRule"/>
</dbReference>
<keyword evidence="8" id="KW-0963">Cytoplasm</keyword>
<keyword evidence="11" id="KW-1185">Reference proteome</keyword>
<evidence type="ECO:0000256" key="1">
    <source>
        <dbReference type="ARBA" id="ARBA00009427"/>
    </source>
</evidence>
<evidence type="ECO:0000256" key="8">
    <source>
        <dbReference type="HAMAP-Rule" id="MF_00238"/>
    </source>
</evidence>
<dbReference type="EC" id="2.7.4.25" evidence="8"/>
<feature type="domain" description="Cytidylate kinase" evidence="9">
    <location>
        <begin position="8"/>
        <end position="202"/>
    </location>
</feature>
<evidence type="ECO:0000256" key="5">
    <source>
        <dbReference type="ARBA" id="ARBA00022840"/>
    </source>
</evidence>
<dbReference type="CDD" id="cd02020">
    <property type="entry name" value="CMPK"/>
    <property type="match status" value="1"/>
</dbReference>
<dbReference type="InterPro" id="IPR027417">
    <property type="entry name" value="P-loop_NTPase"/>
</dbReference>
<dbReference type="InterPro" id="IPR003136">
    <property type="entry name" value="Cytidylate_kin"/>
</dbReference>
<dbReference type="SUPFAM" id="SSF52540">
    <property type="entry name" value="P-loop containing nucleoside triphosphate hydrolases"/>
    <property type="match status" value="1"/>
</dbReference>
<proteinExistence type="inferred from homology"/>
<dbReference type="Pfam" id="PF02224">
    <property type="entry name" value="Cytidylate_kin"/>
    <property type="match status" value="1"/>
</dbReference>
<evidence type="ECO:0000256" key="3">
    <source>
        <dbReference type="ARBA" id="ARBA00022741"/>
    </source>
</evidence>
<evidence type="ECO:0000313" key="11">
    <source>
        <dbReference type="Proteomes" id="UP000230709"/>
    </source>
</evidence>
<feature type="binding site" evidence="8">
    <location>
        <begin position="12"/>
        <end position="20"/>
    </location>
    <ligand>
        <name>ATP</name>
        <dbReference type="ChEBI" id="CHEBI:30616"/>
    </ligand>
</feature>
<dbReference type="NCBIfam" id="TIGR00017">
    <property type="entry name" value="cmk"/>
    <property type="match status" value="1"/>
</dbReference>
<dbReference type="HAMAP" id="MF_00238">
    <property type="entry name" value="Cytidyl_kinase_type1"/>
    <property type="match status" value="1"/>
</dbReference>
<dbReference type="GO" id="GO:0036430">
    <property type="term" value="F:CMP kinase activity"/>
    <property type="evidence" value="ECO:0007669"/>
    <property type="project" value="RHEA"/>
</dbReference>
<comment type="subcellular location">
    <subcellularLocation>
        <location evidence="8">Cytoplasm</location>
    </subcellularLocation>
</comment>
<evidence type="ECO:0000313" key="10">
    <source>
        <dbReference type="EMBL" id="ATQ68156.1"/>
    </source>
</evidence>
<dbReference type="STRING" id="595536.GCA_000178815_03181"/>
<dbReference type="GO" id="GO:0036431">
    <property type="term" value="F:dCMP kinase activity"/>
    <property type="evidence" value="ECO:0007669"/>
    <property type="project" value="InterPro"/>
</dbReference>
<comment type="catalytic activity">
    <reaction evidence="7 8">
        <text>CMP + ATP = CDP + ADP</text>
        <dbReference type="Rhea" id="RHEA:11600"/>
        <dbReference type="ChEBI" id="CHEBI:30616"/>
        <dbReference type="ChEBI" id="CHEBI:58069"/>
        <dbReference type="ChEBI" id="CHEBI:60377"/>
        <dbReference type="ChEBI" id="CHEBI:456216"/>
        <dbReference type="EC" id="2.7.4.25"/>
    </reaction>
</comment>
<comment type="similarity">
    <text evidence="1 8">Belongs to the cytidylate kinase family. Type 1 subfamily.</text>
</comment>
<dbReference type="GO" id="GO:0005737">
    <property type="term" value="C:cytoplasm"/>
    <property type="evidence" value="ECO:0007669"/>
    <property type="project" value="UniProtKB-SubCell"/>
</dbReference>
<evidence type="ECO:0000256" key="2">
    <source>
        <dbReference type="ARBA" id="ARBA00022679"/>
    </source>
</evidence>
<keyword evidence="2 8" id="KW-0808">Transferase</keyword>
<gene>
    <name evidence="8" type="primary">cmk</name>
    <name evidence="10" type="ORF">CQW49_09920</name>
</gene>
<organism evidence="10 11">
    <name type="scientific">Methylosinus trichosporium (strain ATCC 35070 / NCIMB 11131 / UNIQEM 75 / OB3b)</name>
    <dbReference type="NCBI Taxonomy" id="595536"/>
    <lineage>
        <taxon>Bacteria</taxon>
        <taxon>Pseudomonadati</taxon>
        <taxon>Pseudomonadota</taxon>
        <taxon>Alphaproteobacteria</taxon>
        <taxon>Hyphomicrobiales</taxon>
        <taxon>Methylocystaceae</taxon>
        <taxon>Methylosinus</taxon>
    </lineage>
</organism>
<dbReference type="Gene3D" id="3.40.50.300">
    <property type="entry name" value="P-loop containing nucleotide triphosphate hydrolases"/>
    <property type="match status" value="1"/>
</dbReference>
<dbReference type="GO" id="GO:0005524">
    <property type="term" value="F:ATP binding"/>
    <property type="evidence" value="ECO:0007669"/>
    <property type="project" value="UniProtKB-UniRule"/>
</dbReference>
<protein>
    <recommendedName>
        <fullName evidence="8">Cytidylate kinase</fullName>
        <shortName evidence="8">CK</shortName>
        <ecNumber evidence="8">2.7.4.25</ecNumber>
    </recommendedName>
    <alternativeName>
        <fullName evidence="8">Cytidine monophosphate kinase</fullName>
        <shortName evidence="8">CMP kinase</shortName>
    </alternativeName>
</protein>
<comment type="catalytic activity">
    <reaction evidence="6 8">
        <text>dCMP + ATP = dCDP + ADP</text>
        <dbReference type="Rhea" id="RHEA:25094"/>
        <dbReference type="ChEBI" id="CHEBI:30616"/>
        <dbReference type="ChEBI" id="CHEBI:57566"/>
        <dbReference type="ChEBI" id="CHEBI:58593"/>
        <dbReference type="ChEBI" id="CHEBI:456216"/>
        <dbReference type="EC" id="2.7.4.25"/>
    </reaction>
</comment>
<name>A0A2D2CZL8_METT3</name>
<evidence type="ECO:0000256" key="6">
    <source>
        <dbReference type="ARBA" id="ARBA00047615"/>
    </source>
</evidence>
<evidence type="ECO:0000256" key="4">
    <source>
        <dbReference type="ARBA" id="ARBA00022777"/>
    </source>
</evidence>
<keyword evidence="4 8" id="KW-0418">Kinase</keyword>
<dbReference type="KEGG" id="mtw:CQW49_09920"/>
<accession>A0A2D2CZL8</accession>
<reference evidence="11" key="1">
    <citation type="submission" date="2017-10" db="EMBL/GenBank/DDBJ databases">
        <title>Completed PacBio SMRT sequence of Methylosinus trichosporium OB3b reveals presence of a third large plasmid.</title>
        <authorList>
            <person name="Charles T.C."/>
            <person name="Lynch M.D.J."/>
            <person name="Heil J.R."/>
            <person name="Cheng J."/>
        </authorList>
    </citation>
    <scope>NUCLEOTIDE SEQUENCE [LARGE SCALE GENOMIC DNA]</scope>
    <source>
        <strain evidence="11">OB3b</strain>
    </source>
</reference>
<sequence length="217" mass="23085">MPERGLIIAIDGPAASGKGTLARRLAANFGLPHLDTGLLYRATACALLDEGRPLDDIRAAVEAARGLALCDFDEARLRTRELGEAASVVAAIPQVRAALIDMQRGFAGRPQGAVLDGRDIGTVICPQAPVKIFVTASAEKRAQRRALELASRGEKVDYAAVLADVRKRDERDSGRSQAPLKMAEDAVALDTTDLDIEAAYRAACEIVEERLALAGKV</sequence>
<dbReference type="EMBL" id="CP023737">
    <property type="protein sequence ID" value="ATQ68156.1"/>
    <property type="molecule type" value="Genomic_DNA"/>
</dbReference>
<evidence type="ECO:0000256" key="7">
    <source>
        <dbReference type="ARBA" id="ARBA00048478"/>
    </source>
</evidence>
<dbReference type="Proteomes" id="UP000230709">
    <property type="component" value="Chromosome"/>
</dbReference>
<evidence type="ECO:0000259" key="9">
    <source>
        <dbReference type="Pfam" id="PF02224"/>
    </source>
</evidence>
<keyword evidence="3 8" id="KW-0547">Nucleotide-binding</keyword>